<sequence>MTANELNSIAEKALEEKYDLIISSLKKCASEGKSSFIMEELPEILINKLIAKGYRITPIVRYRYHFIFQKKKEKVYKIQF</sequence>
<dbReference type="Proteomes" id="UP000183077">
    <property type="component" value="Unassembled WGS sequence"/>
</dbReference>
<dbReference type="EMBL" id="FNYS01000019">
    <property type="protein sequence ID" value="SEJ24421.1"/>
    <property type="molecule type" value="Genomic_DNA"/>
</dbReference>
<organism evidence="1 2">
    <name type="scientific">Myroides marinus</name>
    <dbReference type="NCBI Taxonomy" id="703342"/>
    <lineage>
        <taxon>Bacteria</taxon>
        <taxon>Pseudomonadati</taxon>
        <taxon>Bacteroidota</taxon>
        <taxon>Flavobacteriia</taxon>
        <taxon>Flavobacteriales</taxon>
        <taxon>Flavobacteriaceae</taxon>
        <taxon>Myroides</taxon>
    </lineage>
</organism>
<evidence type="ECO:0000313" key="1">
    <source>
        <dbReference type="EMBL" id="SEJ24421.1"/>
    </source>
</evidence>
<reference evidence="1 2" key="1">
    <citation type="submission" date="2016-10" db="EMBL/GenBank/DDBJ databases">
        <authorList>
            <person name="de Groot N.N."/>
        </authorList>
    </citation>
    <scope>NUCLEOTIDE SEQUENCE [LARGE SCALE GENOMIC DNA]</scope>
    <source>
        <strain evidence="1 2">DSM 23048</strain>
    </source>
</reference>
<accession>A0A1H6X5G6</accession>
<name>A0A1H6X5G6_9FLAO</name>
<protein>
    <submittedName>
        <fullName evidence="1">Uncharacterized protein</fullName>
    </submittedName>
</protein>
<proteinExistence type="predicted"/>
<gene>
    <name evidence="1" type="ORF">SAMN04488018_11911</name>
</gene>
<evidence type="ECO:0000313" key="2">
    <source>
        <dbReference type="Proteomes" id="UP000183077"/>
    </source>
</evidence>
<dbReference type="AlphaFoldDB" id="A0A1H6X5G6"/>
<dbReference type="GeneID" id="82258175"/>
<dbReference type="RefSeq" id="WP_074747303.1">
    <property type="nucleotide sequence ID" value="NZ_FNYS01000019.1"/>
</dbReference>